<evidence type="ECO:0000313" key="2">
    <source>
        <dbReference type="EMBL" id="SFU53758.1"/>
    </source>
</evidence>
<dbReference type="Proteomes" id="UP000183508">
    <property type="component" value="Unassembled WGS sequence"/>
</dbReference>
<accession>A0A1I7GZ77</accession>
<gene>
    <name evidence="2" type="ORF">SAMN05421543_103143</name>
</gene>
<reference evidence="3" key="1">
    <citation type="submission" date="2016-10" db="EMBL/GenBank/DDBJ databases">
        <authorList>
            <person name="Varghese N."/>
        </authorList>
    </citation>
    <scope>NUCLEOTIDE SEQUENCE [LARGE SCALE GENOMIC DNA]</scope>
    <source>
        <strain evidence="3">DSM 17980</strain>
    </source>
</reference>
<organism evidence="2 3">
    <name type="scientific">Alicyclobacillus macrosporangiidus</name>
    <dbReference type="NCBI Taxonomy" id="392015"/>
    <lineage>
        <taxon>Bacteria</taxon>
        <taxon>Bacillati</taxon>
        <taxon>Bacillota</taxon>
        <taxon>Bacilli</taxon>
        <taxon>Bacillales</taxon>
        <taxon>Alicyclobacillaceae</taxon>
        <taxon>Alicyclobacillus</taxon>
    </lineage>
</organism>
<keyword evidence="3" id="KW-1185">Reference proteome</keyword>
<keyword evidence="1" id="KW-1133">Transmembrane helix</keyword>
<keyword evidence="1" id="KW-0472">Membrane</keyword>
<feature type="transmembrane region" description="Helical" evidence="1">
    <location>
        <begin position="27"/>
        <end position="47"/>
    </location>
</feature>
<sequence>MPAGLAVLYLAVVAAAASGVFTPGAVAAAWLGILSVFPLGVLAAAWCGRGGDLEGGDNFERNAASRHPVEGEPPV</sequence>
<keyword evidence="1" id="KW-0812">Transmembrane</keyword>
<protein>
    <submittedName>
        <fullName evidence="2">Uncharacterized protein</fullName>
    </submittedName>
</protein>
<dbReference type="STRING" id="392015.SAMN05421543_103143"/>
<dbReference type="RefSeq" id="WP_245783830.1">
    <property type="nucleotide sequence ID" value="NZ_FPBV01000003.1"/>
</dbReference>
<evidence type="ECO:0000256" key="1">
    <source>
        <dbReference type="SAM" id="Phobius"/>
    </source>
</evidence>
<name>A0A1I7GZ77_9BACL</name>
<evidence type="ECO:0000313" key="3">
    <source>
        <dbReference type="Proteomes" id="UP000183508"/>
    </source>
</evidence>
<dbReference type="AlphaFoldDB" id="A0A1I7GZ77"/>
<proteinExistence type="predicted"/>
<dbReference type="EMBL" id="FPBV01000003">
    <property type="protein sequence ID" value="SFU53758.1"/>
    <property type="molecule type" value="Genomic_DNA"/>
</dbReference>